<evidence type="ECO:0000313" key="2">
    <source>
        <dbReference type="EMBL" id="EMS31065.1"/>
    </source>
</evidence>
<comment type="caution">
    <text evidence="2">The sequence shown here is derived from an EMBL/GenBank/DDBJ whole genome shotgun (WGS) entry which is preliminary data.</text>
</comment>
<dbReference type="EMBL" id="AMZY02000023">
    <property type="protein sequence ID" value="EMS31065.1"/>
    <property type="molecule type" value="Genomic_DNA"/>
</dbReference>
<gene>
    <name evidence="2" type="ORF">C943_02638</name>
</gene>
<keyword evidence="3" id="KW-1185">Reference proteome</keyword>
<reference evidence="2" key="1">
    <citation type="submission" date="2013-01" db="EMBL/GenBank/DDBJ databases">
        <title>Genome assembly of Mariniradius saccharolyticus AK6.</title>
        <authorList>
            <person name="Vaidya B."/>
            <person name="Khatri I."/>
            <person name="Tanuku N.R.S."/>
            <person name="Subramanian S."/>
            <person name="Pinnaka A."/>
        </authorList>
    </citation>
    <scope>NUCLEOTIDE SEQUENCE [LARGE SCALE GENOMIC DNA]</scope>
    <source>
        <strain evidence="2">AK6</strain>
    </source>
</reference>
<name>M7X0L4_9BACT</name>
<evidence type="ECO:0000256" key="1">
    <source>
        <dbReference type="SAM" id="MobiDB-lite"/>
    </source>
</evidence>
<protein>
    <submittedName>
        <fullName evidence="2">Uncharacterized protein</fullName>
    </submittedName>
</protein>
<dbReference type="InParanoid" id="M7X0L4"/>
<dbReference type="Proteomes" id="UP000010953">
    <property type="component" value="Unassembled WGS sequence"/>
</dbReference>
<proteinExistence type="predicted"/>
<sequence length="44" mass="4813">MALRALRAGQSGRSRRSDACLEKGYSSDQKEQGDSFHGIGIKMN</sequence>
<accession>M7X0L4</accession>
<feature type="region of interest" description="Disordered" evidence="1">
    <location>
        <begin position="1"/>
        <end position="44"/>
    </location>
</feature>
<organism evidence="2 3">
    <name type="scientific">Mariniradius saccharolyticus AK6</name>
    <dbReference type="NCBI Taxonomy" id="1239962"/>
    <lineage>
        <taxon>Bacteria</taxon>
        <taxon>Pseudomonadati</taxon>
        <taxon>Bacteroidota</taxon>
        <taxon>Cytophagia</taxon>
        <taxon>Cytophagales</taxon>
        <taxon>Cyclobacteriaceae</taxon>
        <taxon>Mariniradius</taxon>
    </lineage>
</organism>
<dbReference type="AlphaFoldDB" id="M7X0L4"/>
<evidence type="ECO:0000313" key="3">
    <source>
        <dbReference type="Proteomes" id="UP000010953"/>
    </source>
</evidence>